<accession>W3XGQ0</accession>
<dbReference type="InterPro" id="IPR016024">
    <property type="entry name" value="ARM-type_fold"/>
</dbReference>
<evidence type="ECO:0000313" key="3">
    <source>
        <dbReference type="Proteomes" id="UP000030651"/>
    </source>
</evidence>
<dbReference type="Proteomes" id="UP000030651">
    <property type="component" value="Unassembled WGS sequence"/>
</dbReference>
<protein>
    <submittedName>
        <fullName evidence="2">Uncharacterized protein</fullName>
    </submittedName>
</protein>
<proteinExistence type="predicted"/>
<dbReference type="GeneID" id="19267429"/>
<evidence type="ECO:0000313" key="2">
    <source>
        <dbReference type="EMBL" id="ETS84391.1"/>
    </source>
</evidence>
<dbReference type="OMA" id="SSWHRMA"/>
<name>W3XGQ0_PESFW</name>
<feature type="region of interest" description="Disordered" evidence="1">
    <location>
        <begin position="856"/>
        <end position="876"/>
    </location>
</feature>
<dbReference type="KEGG" id="pfy:PFICI_02416"/>
<dbReference type="RefSeq" id="XP_007829188.1">
    <property type="nucleotide sequence ID" value="XM_007830997.1"/>
</dbReference>
<organism evidence="2 3">
    <name type="scientific">Pestalotiopsis fici (strain W106-1 / CGMCC3.15140)</name>
    <dbReference type="NCBI Taxonomy" id="1229662"/>
    <lineage>
        <taxon>Eukaryota</taxon>
        <taxon>Fungi</taxon>
        <taxon>Dikarya</taxon>
        <taxon>Ascomycota</taxon>
        <taxon>Pezizomycotina</taxon>
        <taxon>Sordariomycetes</taxon>
        <taxon>Xylariomycetidae</taxon>
        <taxon>Amphisphaeriales</taxon>
        <taxon>Sporocadaceae</taxon>
        <taxon>Pestalotiopsis</taxon>
    </lineage>
</organism>
<dbReference type="InParanoid" id="W3XGQ0"/>
<dbReference type="OrthoDB" id="2549237at2759"/>
<feature type="region of interest" description="Disordered" evidence="1">
    <location>
        <begin position="914"/>
        <end position="935"/>
    </location>
</feature>
<feature type="compositionally biased region" description="Basic and acidic residues" evidence="1">
    <location>
        <begin position="1112"/>
        <end position="1130"/>
    </location>
</feature>
<sequence>MSSLIDNKILRSNTPAQQARFLQKQLESRSWESISNHLLSSIESGSIAPNVFHVWMGVCKSADAIVAALRQDVSNCARLTAIRRFGKWLRKDDTFAAIWDAVGGVQGLSELLATFSVQHVSTMCETISFSALAPSGLTQRQQAVTQLYDTLTGNGNSQNPDERPLKWCYRRLLPSCTADKVLDDTGDRKPGRKFITVHGPSYEETALTAIFEADESKRKQITEYRHLFKNSRRFSLIVLERIASDQSVLHFNGDKVMSGLVQPTLTRLRRSHDRKSIAHVLRLAIDCAAKEPMVSKEISGSFLPLYFAAYLKRRSPNDSQANELLISLAALLPSKGHNNFRTVLQLMSNVEKKMRFDLLRLILLHAPGWKVDISIETDADNDKLASLYSKWPVDLFSLLDRSSALRLFRRLWRILPDDDKFTMFGDSLLPSRVRSYMSKNYNSLDLHIVSASLESQMSAYPDEEASWFPAVQKEVAERKKKASNSRDPNARGQNAKSALDLCIAAKSLNLVSETLTWARRFNRDQNTVEYLYQYGPLDHDMVNDLLSGIPSHTHGQLPQLSEISEKVKQSDDIIFGLLETAAMGIQEPFFQLYHWSSVTNLLPNVLQERIRRTQTLQNHYKFSDGDIMHHIWEPTMEFLLKSERFLLQEQNKELRLNSSCGPFKSQWSVETPSSCTGMFLDEIAQRRDELWRDFRPTIHPATTDISGPWPRGLPVQNLCANLRAEDFNMPRMPYLESRCEAVVFCPLGMLEQIPTDYSEEDQEIREAIGQFQESYKFALSHYLCAAKDQADRDERLRKAWKHANGLFSSTSTPLERRLNDAEATAFWRDYYCNKTNIPDMEKDLSRLGLGPDTEVTATDLPEPDVNGNPAEWAPWLAGRKPTKTSSRILPQICLDHALWNVSHGEPTIYSKFKDVTPQMTPSPRKKPEWSNLDSSTPQRREALIAAAIAYINTKYGSDSSLLLKPFPAQADPRYPGLYLDQEFLEAYKNENASRPISMLSQMGLQIPVSMLHKLALSVTQRLDSDEKKDPDLLRTTMALIRMLVSGDCPRIASQLVQHVVLDRNDDSSWHRRLLNIGFLHRLSAANASALMTEVSAKMYQRHEQLVAHNSKKRAERENSKDKSSVPKPLDEAQAAEEEAPPAHVKVSSIKMLAQILDDACFIDQSTACDVLGTLLNSSPHPDVRYAIVSSLINTLERTKQSKLKNRIYEALEKHVIPIVSSINERAPPTERDWLQAENGDGPLPELYDALPIDQLPEILDFLVRAADRWSKETPEYAEWITRILLPICERSASENARWNTLFVKRQKLNIAACTLPAMPVKPELLLTLWCEVPQARNKVNFELLRDYLFVKMHPDKDLWAAVGAVKSEKDVLGSNGGKHWLHLWDGTDTTQVIRRVPGVGRGGFRSGRGGRGGRASYPGQGIRAMTLSASGGRRTKKTVLGPGTHEALNQFVGVLLDIDAKAEEETIKRLQVFLNQLLTDCVNSSDVGGFETLITFIGTPNSKKQDQWKINCLPVLDKAIKDVEGLRTEEWQHNPDRSPDELPRVLAIKTMVLKGVYPTRDQTPSQEEVSMFVAEYSDLIDELVADDVPYHERWDENLSRVATNGWASEQWLPIGLAFVKRVDAKRPKMADKLKILVIDELIRGFARSKPKAQAGQEELDAIRGVYEPWVDSPAEWVRGRGKALEEFLADYLEE</sequence>
<reference evidence="3" key="1">
    <citation type="journal article" date="2015" name="BMC Genomics">
        <title>Genomic and transcriptomic analysis of the endophytic fungus Pestalotiopsis fici reveals its lifestyle and high potential for synthesis of natural products.</title>
        <authorList>
            <person name="Wang X."/>
            <person name="Zhang X."/>
            <person name="Liu L."/>
            <person name="Xiang M."/>
            <person name="Wang W."/>
            <person name="Sun X."/>
            <person name="Che Y."/>
            <person name="Guo L."/>
            <person name="Liu G."/>
            <person name="Guo L."/>
            <person name="Wang C."/>
            <person name="Yin W.B."/>
            <person name="Stadler M."/>
            <person name="Zhang X."/>
            <person name="Liu X."/>
        </authorList>
    </citation>
    <scope>NUCLEOTIDE SEQUENCE [LARGE SCALE GENOMIC DNA]</scope>
    <source>
        <strain evidence="3">W106-1 / CGMCC3.15140</strain>
    </source>
</reference>
<keyword evidence="3" id="KW-1185">Reference proteome</keyword>
<dbReference type="SUPFAM" id="SSF48371">
    <property type="entry name" value="ARM repeat"/>
    <property type="match status" value="1"/>
</dbReference>
<dbReference type="EMBL" id="KI912110">
    <property type="protein sequence ID" value="ETS84391.1"/>
    <property type="molecule type" value="Genomic_DNA"/>
</dbReference>
<dbReference type="eggNOG" id="ENOG502RWXH">
    <property type="taxonomic scope" value="Eukaryota"/>
</dbReference>
<evidence type="ECO:0000256" key="1">
    <source>
        <dbReference type="SAM" id="MobiDB-lite"/>
    </source>
</evidence>
<dbReference type="HOGENOM" id="CLU_003616_1_0_1"/>
<gene>
    <name evidence="2" type="ORF">PFICI_02416</name>
</gene>
<feature type="region of interest" description="Disordered" evidence="1">
    <location>
        <begin position="1107"/>
        <end position="1141"/>
    </location>
</feature>